<dbReference type="GO" id="GO:0003879">
    <property type="term" value="F:ATP phosphoribosyltransferase activity"/>
    <property type="evidence" value="ECO:0007669"/>
    <property type="project" value="UniProtKB-UniRule"/>
</dbReference>
<evidence type="ECO:0000256" key="8">
    <source>
        <dbReference type="ARBA" id="ARBA00022679"/>
    </source>
</evidence>
<proteinExistence type="predicted"/>
<comment type="function">
    <text evidence="12">Catalyzes the condensation of ATP and 5-phosphoribose 1-diphosphate to form N'-(5'-phosphoribosyl)-ATP (PR-ATP). Has a crucial role in the pathway because the rate of histidine biosynthesis seems to be controlled primarily by regulation of HisG enzymatic activity.</text>
</comment>
<keyword evidence="5" id="KW-0963">Cytoplasm</keyword>
<evidence type="ECO:0000256" key="3">
    <source>
        <dbReference type="ARBA" id="ARBA00004667"/>
    </source>
</evidence>
<evidence type="ECO:0000256" key="1">
    <source>
        <dbReference type="ARBA" id="ARBA00000915"/>
    </source>
</evidence>
<dbReference type="NCBIfam" id="TIGR00070">
    <property type="entry name" value="hisG"/>
    <property type="match status" value="1"/>
</dbReference>
<dbReference type="EC" id="2.4.2.17" evidence="4 13"/>
<dbReference type="AlphaFoldDB" id="A0A9D8KFH6"/>
<evidence type="ECO:0000256" key="2">
    <source>
        <dbReference type="ARBA" id="ARBA00004496"/>
    </source>
</evidence>
<feature type="domain" description="ATP phosphoribosyltransferase catalytic" evidence="14">
    <location>
        <begin position="48"/>
        <end position="228"/>
    </location>
</feature>
<evidence type="ECO:0000256" key="12">
    <source>
        <dbReference type="ARBA" id="ARBA00024861"/>
    </source>
</evidence>
<evidence type="ECO:0000256" key="9">
    <source>
        <dbReference type="ARBA" id="ARBA00022741"/>
    </source>
</evidence>
<dbReference type="PANTHER" id="PTHR21403">
    <property type="entry name" value="ATP PHOSPHORIBOSYLTRANSFERASE ATP-PRTASE"/>
    <property type="match status" value="1"/>
</dbReference>
<gene>
    <name evidence="15" type="primary">hisG</name>
    <name evidence="15" type="ORF">JW984_08520</name>
</gene>
<sequence>MAVPKGSLQKLTSEFFKKTSIEIEDYDSGSRNYRPKIGMEGVEIKVLRPQEIPILVSRGYYDIGISGLDWYRESRCENNVEDLLDLGFGKVDIVLAVPDSWSDINSPSDLFDRFNEPSHPLRIWTEYINLTEDFVFRYVNIEPTIVSPYMGLHRGRHSPIIIFHSFGATESKPPEDGEAIIDNTETGRTLVQNNLKILHKVLPASTARLLANRRTLLDKEKEKRIEAIRNACEVGVPAKLTRSRVFNGHIDF</sequence>
<comment type="catalytic activity">
    <reaction evidence="1">
        <text>1-(5-phospho-beta-D-ribosyl)-ATP + diphosphate = 5-phospho-alpha-D-ribose 1-diphosphate + ATP</text>
        <dbReference type="Rhea" id="RHEA:18473"/>
        <dbReference type="ChEBI" id="CHEBI:30616"/>
        <dbReference type="ChEBI" id="CHEBI:33019"/>
        <dbReference type="ChEBI" id="CHEBI:58017"/>
        <dbReference type="ChEBI" id="CHEBI:73183"/>
        <dbReference type="EC" id="2.4.2.17"/>
    </reaction>
</comment>
<dbReference type="InterPro" id="IPR013820">
    <property type="entry name" value="ATP_PRibTrfase_cat"/>
</dbReference>
<dbReference type="InterPro" id="IPR001348">
    <property type="entry name" value="ATP_PRibTrfase_HisG"/>
</dbReference>
<reference evidence="15" key="1">
    <citation type="journal article" date="2021" name="Environ. Microbiol.">
        <title>Genomic characterization of three novel Desulfobacterota classes expand the metabolic and phylogenetic diversity of the phylum.</title>
        <authorList>
            <person name="Murphy C.L."/>
            <person name="Biggerstaff J."/>
            <person name="Eichhorn A."/>
            <person name="Ewing E."/>
            <person name="Shahan R."/>
            <person name="Soriano D."/>
            <person name="Stewart S."/>
            <person name="VanMol K."/>
            <person name="Walker R."/>
            <person name="Walters P."/>
            <person name="Elshahed M.S."/>
            <person name="Youssef N.H."/>
        </authorList>
    </citation>
    <scope>NUCLEOTIDE SEQUENCE</scope>
    <source>
        <strain evidence="15">Zod_Metabat.24</strain>
    </source>
</reference>
<keyword evidence="9" id="KW-0547">Nucleotide-binding</keyword>
<evidence type="ECO:0000313" key="15">
    <source>
        <dbReference type="EMBL" id="MBN1573222.1"/>
    </source>
</evidence>
<keyword evidence="8 15" id="KW-0808">Transferase</keyword>
<evidence type="ECO:0000313" key="16">
    <source>
        <dbReference type="Proteomes" id="UP000809273"/>
    </source>
</evidence>
<comment type="pathway">
    <text evidence="3">Amino-acid biosynthesis; L-histidine biosynthesis; L-histidine from 5-phospho-alpha-D-ribose 1-diphosphate: step 1/9.</text>
</comment>
<evidence type="ECO:0000256" key="10">
    <source>
        <dbReference type="ARBA" id="ARBA00022840"/>
    </source>
</evidence>
<evidence type="ECO:0000256" key="13">
    <source>
        <dbReference type="NCBIfam" id="TIGR00070"/>
    </source>
</evidence>
<keyword evidence="7 15" id="KW-0328">Glycosyltransferase</keyword>
<dbReference type="GO" id="GO:0000105">
    <property type="term" value="P:L-histidine biosynthetic process"/>
    <property type="evidence" value="ECO:0007669"/>
    <property type="project" value="UniProtKB-UniRule"/>
</dbReference>
<keyword evidence="10" id="KW-0067">ATP-binding</keyword>
<evidence type="ECO:0000259" key="14">
    <source>
        <dbReference type="Pfam" id="PF01634"/>
    </source>
</evidence>
<evidence type="ECO:0000256" key="11">
    <source>
        <dbReference type="ARBA" id="ARBA00023102"/>
    </source>
</evidence>
<evidence type="ECO:0000256" key="5">
    <source>
        <dbReference type="ARBA" id="ARBA00022490"/>
    </source>
</evidence>
<evidence type="ECO:0000256" key="6">
    <source>
        <dbReference type="ARBA" id="ARBA00022605"/>
    </source>
</evidence>
<evidence type="ECO:0000256" key="7">
    <source>
        <dbReference type="ARBA" id="ARBA00022676"/>
    </source>
</evidence>
<dbReference type="Proteomes" id="UP000809273">
    <property type="component" value="Unassembled WGS sequence"/>
</dbReference>
<dbReference type="GO" id="GO:0005524">
    <property type="term" value="F:ATP binding"/>
    <property type="evidence" value="ECO:0007669"/>
    <property type="project" value="UniProtKB-KW"/>
</dbReference>
<dbReference type="Gene3D" id="3.40.190.10">
    <property type="entry name" value="Periplasmic binding protein-like II"/>
    <property type="match status" value="2"/>
</dbReference>
<dbReference type="PANTHER" id="PTHR21403:SF10">
    <property type="entry name" value="ATP PHOSPHORIBOSYLTRANSFERASE"/>
    <property type="match status" value="1"/>
</dbReference>
<comment type="subcellular location">
    <subcellularLocation>
        <location evidence="2">Cytoplasm</location>
    </subcellularLocation>
</comment>
<reference evidence="15" key="2">
    <citation type="submission" date="2021-01" db="EMBL/GenBank/DDBJ databases">
        <authorList>
            <person name="Hahn C.R."/>
            <person name="Youssef N.H."/>
            <person name="Elshahed M."/>
        </authorList>
    </citation>
    <scope>NUCLEOTIDE SEQUENCE</scope>
    <source>
        <strain evidence="15">Zod_Metabat.24</strain>
    </source>
</reference>
<dbReference type="Pfam" id="PF01634">
    <property type="entry name" value="HisG"/>
    <property type="match status" value="1"/>
</dbReference>
<keyword evidence="11" id="KW-0368">Histidine biosynthesis</keyword>
<name>A0A9D8KFH6_9DELT</name>
<protein>
    <recommendedName>
        <fullName evidence="4 13">ATP phosphoribosyltransferase</fullName>
        <ecNumber evidence="4 13">2.4.2.17</ecNumber>
    </recommendedName>
</protein>
<accession>A0A9D8KFH6</accession>
<organism evidence="15 16">
    <name type="scientific">Candidatus Zymogenus saltonus</name>
    <dbReference type="NCBI Taxonomy" id="2844893"/>
    <lineage>
        <taxon>Bacteria</taxon>
        <taxon>Deltaproteobacteria</taxon>
        <taxon>Candidatus Zymogenia</taxon>
        <taxon>Candidatus Zymogeniales</taxon>
        <taxon>Candidatus Zymogenaceae</taxon>
        <taxon>Candidatus Zymogenus</taxon>
    </lineage>
</organism>
<dbReference type="EMBL" id="JAFGIX010000043">
    <property type="protein sequence ID" value="MBN1573222.1"/>
    <property type="molecule type" value="Genomic_DNA"/>
</dbReference>
<dbReference type="SUPFAM" id="SSF53850">
    <property type="entry name" value="Periplasmic binding protein-like II"/>
    <property type="match status" value="1"/>
</dbReference>
<evidence type="ECO:0000256" key="4">
    <source>
        <dbReference type="ARBA" id="ARBA00011946"/>
    </source>
</evidence>
<keyword evidence="6" id="KW-0028">Amino-acid biosynthesis</keyword>
<comment type="caution">
    <text evidence="15">The sequence shown here is derived from an EMBL/GenBank/DDBJ whole genome shotgun (WGS) entry which is preliminary data.</text>
</comment>
<dbReference type="GO" id="GO:0005737">
    <property type="term" value="C:cytoplasm"/>
    <property type="evidence" value="ECO:0007669"/>
    <property type="project" value="UniProtKB-SubCell"/>
</dbReference>